<dbReference type="KEGG" id="pgr:PGTG_11623"/>
<evidence type="ECO:0000313" key="3">
    <source>
        <dbReference type="Proteomes" id="UP000008783"/>
    </source>
</evidence>
<reference key="1">
    <citation type="submission" date="2007-01" db="EMBL/GenBank/DDBJ databases">
        <title>The Genome Sequence of Puccinia graminis f. sp. tritici Strain CRL 75-36-700-3.</title>
        <authorList>
            <consortium name="The Broad Institute Genome Sequencing Platform"/>
            <person name="Birren B."/>
            <person name="Lander E."/>
            <person name="Galagan J."/>
            <person name="Nusbaum C."/>
            <person name="Devon K."/>
            <person name="Cuomo C."/>
            <person name="Jaffe D."/>
            <person name="Butler J."/>
            <person name="Alvarez P."/>
            <person name="Gnerre S."/>
            <person name="Grabherr M."/>
            <person name="Mauceli E."/>
            <person name="Brockman W."/>
            <person name="Young S."/>
            <person name="LaButti K."/>
            <person name="Sykes S."/>
            <person name="DeCaprio D."/>
            <person name="Crawford M."/>
            <person name="Koehrsen M."/>
            <person name="Engels R."/>
            <person name="Montgomery P."/>
            <person name="Pearson M."/>
            <person name="Howarth C."/>
            <person name="Larson L."/>
            <person name="White J."/>
            <person name="Zeng Q."/>
            <person name="Kodira C."/>
            <person name="Yandava C."/>
            <person name="Alvarado L."/>
            <person name="O'Leary S."/>
            <person name="Szabo L."/>
            <person name="Dean R."/>
            <person name="Schein J."/>
        </authorList>
    </citation>
    <scope>NUCLEOTIDE SEQUENCE</scope>
    <source>
        <strain>CRL 75-36-700-3</strain>
    </source>
</reference>
<evidence type="ECO:0000313" key="2">
    <source>
        <dbReference type="EMBL" id="EFP85867.2"/>
    </source>
</evidence>
<gene>
    <name evidence="2" type="ORF">PGTG_11623</name>
</gene>
<dbReference type="AlphaFoldDB" id="E3KNJ2"/>
<dbReference type="EMBL" id="DS178297">
    <property type="protein sequence ID" value="EFP85867.2"/>
    <property type="molecule type" value="Genomic_DNA"/>
</dbReference>
<dbReference type="VEuPathDB" id="FungiDB:PGTG_11623"/>
<feature type="compositionally biased region" description="Polar residues" evidence="1">
    <location>
        <begin position="93"/>
        <end position="126"/>
    </location>
</feature>
<accession>E3KNJ2</accession>
<dbReference type="HOGENOM" id="CLU_1587306_0_0_1"/>
<feature type="compositionally biased region" description="Basic and acidic residues" evidence="1">
    <location>
        <begin position="140"/>
        <end position="149"/>
    </location>
</feature>
<keyword evidence="3" id="KW-1185">Reference proteome</keyword>
<organism evidence="2 3">
    <name type="scientific">Puccinia graminis f. sp. tritici (strain CRL 75-36-700-3 / race SCCL)</name>
    <name type="common">Black stem rust fungus</name>
    <dbReference type="NCBI Taxonomy" id="418459"/>
    <lineage>
        <taxon>Eukaryota</taxon>
        <taxon>Fungi</taxon>
        <taxon>Dikarya</taxon>
        <taxon>Basidiomycota</taxon>
        <taxon>Pucciniomycotina</taxon>
        <taxon>Pucciniomycetes</taxon>
        <taxon>Pucciniales</taxon>
        <taxon>Pucciniaceae</taxon>
        <taxon>Puccinia</taxon>
    </lineage>
</organism>
<proteinExistence type="predicted"/>
<evidence type="ECO:0000256" key="1">
    <source>
        <dbReference type="SAM" id="MobiDB-lite"/>
    </source>
</evidence>
<dbReference type="RefSeq" id="XP_003330286.2">
    <property type="nucleotide sequence ID" value="XM_003330238.2"/>
</dbReference>
<protein>
    <submittedName>
        <fullName evidence="2">Uncharacterized protein</fullName>
    </submittedName>
</protein>
<name>E3KNJ2_PUCGT</name>
<dbReference type="Proteomes" id="UP000008783">
    <property type="component" value="Unassembled WGS sequence"/>
</dbReference>
<reference evidence="3" key="2">
    <citation type="journal article" date="2011" name="Proc. Natl. Acad. Sci. U.S.A.">
        <title>Obligate biotrophy features unraveled by the genomic analysis of rust fungi.</title>
        <authorList>
            <person name="Duplessis S."/>
            <person name="Cuomo C.A."/>
            <person name="Lin Y.-C."/>
            <person name="Aerts A."/>
            <person name="Tisserant E."/>
            <person name="Veneault-Fourrey C."/>
            <person name="Joly D.L."/>
            <person name="Hacquard S."/>
            <person name="Amselem J."/>
            <person name="Cantarel B.L."/>
            <person name="Chiu R."/>
            <person name="Coutinho P.M."/>
            <person name="Feau N."/>
            <person name="Field M."/>
            <person name="Frey P."/>
            <person name="Gelhaye E."/>
            <person name="Goldberg J."/>
            <person name="Grabherr M.G."/>
            <person name="Kodira C.D."/>
            <person name="Kohler A."/>
            <person name="Kuees U."/>
            <person name="Lindquist E.A."/>
            <person name="Lucas S.M."/>
            <person name="Mago R."/>
            <person name="Mauceli E."/>
            <person name="Morin E."/>
            <person name="Murat C."/>
            <person name="Pangilinan J.L."/>
            <person name="Park R."/>
            <person name="Pearson M."/>
            <person name="Quesneville H."/>
            <person name="Rouhier N."/>
            <person name="Sakthikumar S."/>
            <person name="Salamov A.A."/>
            <person name="Schmutz J."/>
            <person name="Selles B."/>
            <person name="Shapiro H."/>
            <person name="Tanguay P."/>
            <person name="Tuskan G.A."/>
            <person name="Henrissat B."/>
            <person name="Van de Peer Y."/>
            <person name="Rouze P."/>
            <person name="Ellis J.G."/>
            <person name="Dodds P.N."/>
            <person name="Schein J.E."/>
            <person name="Zhong S."/>
            <person name="Hamelin R.C."/>
            <person name="Grigoriev I.V."/>
            <person name="Szabo L.J."/>
            <person name="Martin F."/>
        </authorList>
    </citation>
    <scope>NUCLEOTIDE SEQUENCE [LARGE SCALE GENOMIC DNA]</scope>
    <source>
        <strain evidence="3">CRL 75-36-700-3 / race SCCL</strain>
    </source>
</reference>
<feature type="region of interest" description="Disordered" evidence="1">
    <location>
        <begin position="83"/>
        <end position="149"/>
    </location>
</feature>
<dbReference type="GeneID" id="10544449"/>
<sequence>MPPKRRLTVELEGSRLNHHRNQSAAEHIFIFRRRRRSYHRRKHHSIRRCSDLVACRGSCFPLRWTLGTVPVWSLSDNNPSAGVRLGLRPLPPQQASMTPRGEPSSSIASSSTRNLLPRPLTSTQKLSYAGTEAAEDHEDDPQGREDDDDSHFVKLTRRESGSSGLELKQLPLQLGDRVLDCHRFRKSTRGSIFFT</sequence>
<dbReference type="InParanoid" id="E3KNJ2"/>
<dbReference type="OrthoDB" id="10396305at2759"/>